<dbReference type="Proteomes" id="UP000041254">
    <property type="component" value="Unassembled WGS sequence"/>
</dbReference>
<sequence length="385" mass="43909">MIPTKQPSLRERGFFGKAEVITGWEVEVHIYHLPDTLDAFLKIKGKMDIYYTPDTFDVFVKIEGEGPSSKALEELARHGSVHIYYMPIIQNSREDVSVEKREGSVMEADINKPNFAALFIRTTRGDVRRVTGEPNPKDDLSGYLDRLRSFKVTVFQVDASSTADLEAAAVRVSWSGEGAQVDGFSKMRELVSHQQLVSRFNDFRPVEAGCANLQLHLCVFLCLDEEELERRRNGGRLDVDRDMVFLVLEEPFKGPEDPPECRQRFCQSTPARRPTEEEHNRAEHYSVSGIQEGIKVHGGAPHTQLSVLSCVWAPTEDLLLSLAKKMRRRRGAVKALSLRTFYIPKYRREELPSLPSTWVPTWKHHERQSNTLRDKDDKIRDLGGS</sequence>
<name>A0A0G4GBF7_VITBC</name>
<dbReference type="VEuPathDB" id="CryptoDB:Vbra_22715"/>
<evidence type="ECO:0000313" key="2">
    <source>
        <dbReference type="EMBL" id="CEM26003.1"/>
    </source>
</evidence>
<gene>
    <name evidence="2" type="ORF">Vbra_22715</name>
</gene>
<dbReference type="InParanoid" id="A0A0G4GBF7"/>
<keyword evidence="3" id="KW-1185">Reference proteome</keyword>
<organism evidence="2 3">
    <name type="scientific">Vitrella brassicaformis (strain CCMP3155)</name>
    <dbReference type="NCBI Taxonomy" id="1169540"/>
    <lineage>
        <taxon>Eukaryota</taxon>
        <taxon>Sar</taxon>
        <taxon>Alveolata</taxon>
        <taxon>Colpodellida</taxon>
        <taxon>Vitrellaceae</taxon>
        <taxon>Vitrella</taxon>
    </lineage>
</organism>
<protein>
    <submittedName>
        <fullName evidence="2">Uncharacterized protein</fullName>
    </submittedName>
</protein>
<dbReference type="EMBL" id="CDMY01000610">
    <property type="protein sequence ID" value="CEM26003.1"/>
    <property type="molecule type" value="Genomic_DNA"/>
</dbReference>
<reference evidence="2 3" key="1">
    <citation type="submission" date="2014-11" db="EMBL/GenBank/DDBJ databases">
        <authorList>
            <person name="Zhu J."/>
            <person name="Qi W."/>
            <person name="Song R."/>
        </authorList>
    </citation>
    <scope>NUCLEOTIDE SEQUENCE [LARGE SCALE GENOMIC DNA]</scope>
</reference>
<feature type="compositionally biased region" description="Basic and acidic residues" evidence="1">
    <location>
        <begin position="372"/>
        <end position="385"/>
    </location>
</feature>
<dbReference type="AlphaFoldDB" id="A0A0G4GBF7"/>
<feature type="region of interest" description="Disordered" evidence="1">
    <location>
        <begin position="363"/>
        <end position="385"/>
    </location>
</feature>
<proteinExistence type="predicted"/>
<evidence type="ECO:0000256" key="1">
    <source>
        <dbReference type="SAM" id="MobiDB-lite"/>
    </source>
</evidence>
<evidence type="ECO:0000313" key="3">
    <source>
        <dbReference type="Proteomes" id="UP000041254"/>
    </source>
</evidence>
<dbReference type="OrthoDB" id="10253098at2759"/>
<accession>A0A0G4GBF7</accession>